<keyword evidence="3" id="KW-1185">Reference proteome</keyword>
<protein>
    <submittedName>
        <fullName evidence="2">Uncharacterized protein</fullName>
    </submittedName>
</protein>
<dbReference type="EMBL" id="CP036455">
    <property type="protein sequence ID" value="QBI54303.1"/>
    <property type="molecule type" value="Genomic_DNA"/>
</dbReference>
<feature type="compositionally biased region" description="Pro residues" evidence="1">
    <location>
        <begin position="564"/>
        <end position="574"/>
    </location>
</feature>
<feature type="compositionally biased region" description="Low complexity" evidence="1">
    <location>
        <begin position="434"/>
        <end position="450"/>
    </location>
</feature>
<gene>
    <name evidence="2" type="ORF">EKD16_12605</name>
</gene>
<sequence>MIDEFRAAFQELIDASVAADTGRFPPAVQSVYHLASEVPPQERELALEALGPFLGGGHTAPGISADLALVAGAFVEMGASPGPAGPEVVRLLRSFGQGAAVFLYAWERTGGGRLPDPDEVSATAEERLAAELGEAASTATVCWWTIRRFGLAAKTMLSQAEVRSAVRSEAELRAELVAIANQLSGALSEFGEIRALLRMAEATSALVLESASGRAFRVLFDGIGDNFQLHTLLADALIGDEGRGLPGERPDPRWVAAFRDAQPDPEARVVHGWWNLAALDGAWVWNEGVPADIPTVDGEHVLVLGRQPYPRSWNAGRRHPQVSGWLEVEEEVSAEETATWWRRASVAPGTPDRPSPAAAEGAPEAAPELAGPEQPATGGEVREPAPEERPTPQEAPPSADAAPPAAWAQDTPDPQPGGAAAAGAAQDRRHAADESPGAASAATASADSGPQRPEAADGGAGARPKTPFDGFALGGPDTAAADPEAQATGESAADAGVLRRAAAPDRTADGATGPAESTTESAGAAGVSTAAQEPAHPSAADSGNAPSAALADAAEHGRAQQVPPGAPAEYPTPAPDRDRRASPDAETPGAFGGGEADSPAPSAGAPTMAIPHLGAAAGSRPPADVGESDAPGRRHLEEPPEADGADDHAAPSPESSAPTHPDEERDPAHTTAADPPGEAPDTGDAEPVVPTPWAEDTPATGTALDGESTVGGSATETATDPDAGGADPGNGSDGPDSAADEAAAEESVRNPLLPPLPKGVSDSSAWGPDWL</sequence>
<evidence type="ECO:0000256" key="1">
    <source>
        <dbReference type="SAM" id="MobiDB-lite"/>
    </source>
</evidence>
<evidence type="ECO:0000313" key="2">
    <source>
        <dbReference type="EMBL" id="QBI54303.1"/>
    </source>
</evidence>
<evidence type="ECO:0000313" key="3">
    <source>
        <dbReference type="Proteomes" id="UP000292235"/>
    </source>
</evidence>
<feature type="compositionally biased region" description="Low complexity" evidence="1">
    <location>
        <begin position="714"/>
        <end position="725"/>
    </location>
</feature>
<feature type="compositionally biased region" description="Basic and acidic residues" evidence="1">
    <location>
        <begin position="380"/>
        <end position="391"/>
    </location>
</feature>
<proteinExistence type="predicted"/>
<dbReference type="RefSeq" id="WP_341351882.1">
    <property type="nucleotide sequence ID" value="NZ_CP036455.1"/>
</dbReference>
<accession>A0A4P6Q1D9</accession>
<feature type="compositionally biased region" description="Low complexity" evidence="1">
    <location>
        <begin position="355"/>
        <end position="376"/>
    </location>
</feature>
<reference evidence="2 3" key="1">
    <citation type="submission" date="2019-02" db="EMBL/GenBank/DDBJ databases">
        <authorList>
            <person name="Khodamoradi S."/>
            <person name="Hahnke R.L."/>
            <person name="Kaempfer P."/>
            <person name="Schumann P."/>
            <person name="Rohde M."/>
            <person name="Steinert M."/>
            <person name="Luzhetskyy A."/>
            <person name="Wink J."/>
            <person name="Ruckert C."/>
        </authorList>
    </citation>
    <scope>NUCLEOTIDE SEQUENCE [LARGE SCALE GENOMIC DNA]</scope>
    <source>
        <strain evidence="2 3">M2</strain>
    </source>
</reference>
<dbReference type="AlphaFoldDB" id="A0A4P6Q1D9"/>
<dbReference type="KEGG" id="strr:EKD16_12605"/>
<feature type="compositionally biased region" description="Low complexity" evidence="1">
    <location>
        <begin position="396"/>
        <end position="425"/>
    </location>
</feature>
<name>A0A4P6Q1D9_9ACTN</name>
<feature type="compositionally biased region" description="Low complexity" evidence="1">
    <location>
        <begin position="492"/>
        <end position="501"/>
    </location>
</feature>
<organism evidence="2 3">
    <name type="scientific">Streptomonospora litoralis</name>
    <dbReference type="NCBI Taxonomy" id="2498135"/>
    <lineage>
        <taxon>Bacteria</taxon>
        <taxon>Bacillati</taxon>
        <taxon>Actinomycetota</taxon>
        <taxon>Actinomycetes</taxon>
        <taxon>Streptosporangiales</taxon>
        <taxon>Nocardiopsidaceae</taxon>
        <taxon>Streptomonospora</taxon>
    </lineage>
</organism>
<feature type="region of interest" description="Disordered" evidence="1">
    <location>
        <begin position="342"/>
        <end position="771"/>
    </location>
</feature>
<dbReference type="Proteomes" id="UP000292235">
    <property type="component" value="Chromosome"/>
</dbReference>